<proteinExistence type="predicted"/>
<gene>
    <name evidence="4" type="ORF">TJEJU_1122</name>
</gene>
<keyword evidence="5" id="KW-1185">Reference proteome</keyword>
<sequence>MEIINLKNMKKLLLLFALTFTLISNAQDGEFNIGANFGLPVGDIDVSHNFAISAEVNYLFDVSDEFQVGPSVSFINYFGKEENNIGFGSIQFLPIAGAARFNVSDAFSLGADLGYAVGINQGNDGGFYYRPVVAYHLTETIALQASYSGVTSDGATASNVGLGVVFKL</sequence>
<name>A0A238U6Z1_9FLAO</name>
<feature type="domain" description="Outer membrane protein beta-barrel" evidence="3">
    <location>
        <begin position="16"/>
        <end position="166"/>
    </location>
</feature>
<dbReference type="InterPro" id="IPR027385">
    <property type="entry name" value="Beta-barrel_OMP"/>
</dbReference>
<organism evidence="4 5">
    <name type="scientific">Tenacibaculum jejuense</name>
    <dbReference type="NCBI Taxonomy" id="584609"/>
    <lineage>
        <taxon>Bacteria</taxon>
        <taxon>Pseudomonadati</taxon>
        <taxon>Bacteroidota</taxon>
        <taxon>Flavobacteriia</taxon>
        <taxon>Flavobacteriales</taxon>
        <taxon>Flavobacteriaceae</taxon>
        <taxon>Tenacibaculum</taxon>
    </lineage>
</organism>
<dbReference type="InterPro" id="IPR011250">
    <property type="entry name" value="OMP/PagP_B-barrel"/>
</dbReference>
<evidence type="ECO:0000256" key="1">
    <source>
        <dbReference type="ARBA" id="ARBA00022729"/>
    </source>
</evidence>
<dbReference type="KEGG" id="tje:TJEJU_1122"/>
<keyword evidence="1 2" id="KW-0732">Signal</keyword>
<dbReference type="Pfam" id="PF13505">
    <property type="entry name" value="OMP_b-brl"/>
    <property type="match status" value="1"/>
</dbReference>
<feature type="signal peptide" evidence="2">
    <location>
        <begin position="1"/>
        <end position="26"/>
    </location>
</feature>
<dbReference type="SUPFAM" id="SSF56925">
    <property type="entry name" value="OMPA-like"/>
    <property type="match status" value="1"/>
</dbReference>
<protein>
    <recommendedName>
        <fullName evidence="3">Outer membrane protein beta-barrel domain-containing protein</fullName>
    </recommendedName>
</protein>
<evidence type="ECO:0000313" key="5">
    <source>
        <dbReference type="Proteomes" id="UP000215214"/>
    </source>
</evidence>
<evidence type="ECO:0000256" key="2">
    <source>
        <dbReference type="SAM" id="SignalP"/>
    </source>
</evidence>
<feature type="chain" id="PRO_5012330848" description="Outer membrane protein beta-barrel domain-containing protein" evidence="2">
    <location>
        <begin position="27"/>
        <end position="168"/>
    </location>
</feature>
<evidence type="ECO:0000313" key="4">
    <source>
        <dbReference type="EMBL" id="SNR14872.1"/>
    </source>
</evidence>
<dbReference type="AlphaFoldDB" id="A0A238U6Z1"/>
<accession>A0A238U6Z1</accession>
<evidence type="ECO:0000259" key="3">
    <source>
        <dbReference type="Pfam" id="PF13505"/>
    </source>
</evidence>
<reference evidence="4 5" key="1">
    <citation type="submission" date="2017-07" db="EMBL/GenBank/DDBJ databases">
        <authorList>
            <person name="Sun Z.S."/>
            <person name="Albrecht U."/>
            <person name="Echele G."/>
            <person name="Lee C.C."/>
        </authorList>
    </citation>
    <scope>NUCLEOTIDE SEQUENCE [LARGE SCALE GENOMIC DNA]</scope>
    <source>
        <strain evidence="5">type strain: KCTC 22618</strain>
    </source>
</reference>
<dbReference type="Proteomes" id="UP000215214">
    <property type="component" value="Chromosome TJEJU"/>
</dbReference>
<dbReference type="EMBL" id="LT899436">
    <property type="protein sequence ID" value="SNR14872.1"/>
    <property type="molecule type" value="Genomic_DNA"/>
</dbReference>